<dbReference type="Pfam" id="PF00072">
    <property type="entry name" value="Response_reg"/>
    <property type="match status" value="1"/>
</dbReference>
<dbReference type="RefSeq" id="WP_188504760.1">
    <property type="nucleotide sequence ID" value="NZ_BMER01000001.1"/>
</dbReference>
<evidence type="ECO:0000313" key="10">
    <source>
        <dbReference type="EMBL" id="GGG79355.1"/>
    </source>
</evidence>
<dbReference type="SUPFAM" id="SSF55874">
    <property type="entry name" value="ATPase domain of HSP90 chaperone/DNA topoisomerase II/histidine kinase"/>
    <property type="match status" value="1"/>
</dbReference>
<dbReference type="InterPro" id="IPR036890">
    <property type="entry name" value="HATPase_C_sf"/>
</dbReference>
<dbReference type="NCBIfam" id="TIGR00229">
    <property type="entry name" value="sensory_box"/>
    <property type="match status" value="1"/>
</dbReference>
<dbReference type="InterPro" id="IPR013655">
    <property type="entry name" value="PAS_fold_3"/>
</dbReference>
<dbReference type="PRINTS" id="PR00344">
    <property type="entry name" value="BCTRLSENSOR"/>
</dbReference>
<dbReference type="Pfam" id="PF02518">
    <property type="entry name" value="HATPase_c"/>
    <property type="match status" value="1"/>
</dbReference>
<dbReference type="InterPro" id="IPR003594">
    <property type="entry name" value="HATPase_dom"/>
</dbReference>
<proteinExistence type="predicted"/>
<dbReference type="InterPro" id="IPR011006">
    <property type="entry name" value="CheY-like_superfamily"/>
</dbReference>
<dbReference type="Gene3D" id="2.10.70.100">
    <property type="match status" value="1"/>
</dbReference>
<dbReference type="Gene3D" id="3.30.565.10">
    <property type="entry name" value="Histidine kinase-like ATPase, C-terminal domain"/>
    <property type="match status" value="1"/>
</dbReference>
<dbReference type="SMART" id="SM00387">
    <property type="entry name" value="HATPase_c"/>
    <property type="match status" value="1"/>
</dbReference>
<dbReference type="PANTHER" id="PTHR43047">
    <property type="entry name" value="TWO-COMPONENT HISTIDINE PROTEIN KINASE"/>
    <property type="match status" value="1"/>
</dbReference>
<dbReference type="Gene3D" id="3.40.50.2300">
    <property type="match status" value="1"/>
</dbReference>
<dbReference type="InterPro" id="IPR013767">
    <property type="entry name" value="PAS_fold"/>
</dbReference>
<keyword evidence="5" id="KW-0418">Kinase</keyword>
<evidence type="ECO:0000256" key="6">
    <source>
        <dbReference type="PROSITE-ProRule" id="PRU00169"/>
    </source>
</evidence>
<dbReference type="CDD" id="cd00130">
    <property type="entry name" value="PAS"/>
    <property type="match status" value="2"/>
</dbReference>
<sequence>MQEEQFPHFHITSLQHTLQDAPIGVILADGRGRCLFANEACCQIFGVGNLGMRGFGWAGYLPVEDRQPTIDTLKKTVRNRERKNHYKFRIEHPQKGTRDCCADVCLLIAERSKIPHVMMYIRDESAEYEAACGAKAANAAYRELADRMKTMMTLIEDIVFEIDGNKIFRDVWVADESRLFMPKERFLGMTIAGAFGKEWAPMFADPVNQAIQTGRQTTLEYRHTDPAIEKSYRLKVIPIRQRSRPEDQRLIIVIQEITEEVERNRALKETQAGLEQSNELLNISEQLSHTGGWEYNLVSGEVSWTNQMHVILGVSEDADFSTFDSNLPLFPGPDRDVVIQALEKCKVDKLPYTIEVRIVTSRQEIKWVRVRAVPVVENNQVVRLRGALMDITKEKLEAIELLEAKEMAERAAQVKSDFLSVMSHEIRTPLVGIIGASNHLKQVHSPEQEDMLNNLLFSSEHLLRLVNDVLDFNKMESGQLRLIQAEFNLVELIENIKNQFQAMAEAKGIEVVAQVDEVVPSQITGDPTRLSQILYNLVSNATKHTDQGQVTIAVRELSRADTDVTLHFSVKDTGPGIPEVYHEEIFKNFKQLAQLPNQQYVGFGLGLTITKRLVELHNSHIQLKSSPGIGAEFCFDLHFALPSPTTSLKVHPHPSDPIAHPGRLRGMRVLLVEDNQISTKVVSKQLEQLGMVPDCAVDGEEALRYLASAPYSVALVDLHMPKMDGYVLSEIICREYPDIQIIILTADIMAETRLKLAKLNILDILNKPFRPADLVTALSKVKL</sequence>
<evidence type="ECO:0000259" key="8">
    <source>
        <dbReference type="PROSITE" id="PS50110"/>
    </source>
</evidence>
<dbReference type="InterPro" id="IPR003661">
    <property type="entry name" value="HisK_dim/P_dom"/>
</dbReference>
<comment type="caution">
    <text evidence="10">The sequence shown here is derived from an EMBL/GenBank/DDBJ whole genome shotgun (WGS) entry which is preliminary data.</text>
</comment>
<evidence type="ECO:0000256" key="4">
    <source>
        <dbReference type="ARBA" id="ARBA00022679"/>
    </source>
</evidence>
<dbReference type="Gene3D" id="1.10.287.130">
    <property type="match status" value="1"/>
</dbReference>
<feature type="domain" description="Histidine kinase" evidence="7">
    <location>
        <begin position="421"/>
        <end position="641"/>
    </location>
</feature>
<comment type="catalytic activity">
    <reaction evidence="1">
        <text>ATP + protein L-histidine = ADP + protein N-phospho-L-histidine.</text>
        <dbReference type="EC" id="2.7.13.3"/>
    </reaction>
</comment>
<dbReference type="Gene3D" id="3.30.450.20">
    <property type="entry name" value="PAS domain"/>
    <property type="match status" value="3"/>
</dbReference>
<dbReference type="FunFam" id="3.30.565.10:FF:000010">
    <property type="entry name" value="Sensor histidine kinase RcsC"/>
    <property type="match status" value="1"/>
</dbReference>
<evidence type="ECO:0000256" key="1">
    <source>
        <dbReference type="ARBA" id="ARBA00000085"/>
    </source>
</evidence>
<dbReference type="InterPro" id="IPR036097">
    <property type="entry name" value="HisK_dim/P_sf"/>
</dbReference>
<dbReference type="PANTHER" id="PTHR43047:SF64">
    <property type="entry name" value="HISTIDINE KINASE CONTAINING CHEY-HOMOLOGOUS RECEIVER DOMAIN AND PAS DOMAIN-RELATED"/>
    <property type="match status" value="1"/>
</dbReference>
<dbReference type="Pfam" id="PF00989">
    <property type="entry name" value="PAS"/>
    <property type="match status" value="1"/>
</dbReference>
<dbReference type="SMART" id="SM00086">
    <property type="entry name" value="PAC"/>
    <property type="match status" value="1"/>
</dbReference>
<accession>A0A917HH48</accession>
<reference evidence="10" key="2">
    <citation type="submission" date="2020-09" db="EMBL/GenBank/DDBJ databases">
        <authorList>
            <person name="Sun Q."/>
            <person name="Zhou Y."/>
        </authorList>
    </citation>
    <scope>NUCLEOTIDE SEQUENCE</scope>
    <source>
        <strain evidence="10">CGMCC 1.12195</strain>
    </source>
</reference>
<dbReference type="SMART" id="SM00091">
    <property type="entry name" value="PAS"/>
    <property type="match status" value="1"/>
</dbReference>
<keyword evidence="4" id="KW-0808">Transferase</keyword>
<dbReference type="InterPro" id="IPR005467">
    <property type="entry name" value="His_kinase_dom"/>
</dbReference>
<name>A0A917HH48_9SPHI</name>
<keyword evidence="11" id="KW-1185">Reference proteome</keyword>
<dbReference type="PROSITE" id="PS50113">
    <property type="entry name" value="PAC"/>
    <property type="match status" value="1"/>
</dbReference>
<dbReference type="SUPFAM" id="SSF47384">
    <property type="entry name" value="Homodimeric domain of signal transducing histidine kinase"/>
    <property type="match status" value="1"/>
</dbReference>
<gene>
    <name evidence="10" type="ORF">GCM10007415_09440</name>
</gene>
<dbReference type="CDD" id="cd17546">
    <property type="entry name" value="REC_hyHK_CKI1_RcsC-like"/>
    <property type="match status" value="1"/>
</dbReference>
<dbReference type="CDD" id="cd16922">
    <property type="entry name" value="HATPase_EvgS-ArcB-TorS-like"/>
    <property type="match status" value="1"/>
</dbReference>
<dbReference type="AlphaFoldDB" id="A0A917HH48"/>
<dbReference type="InterPro" id="IPR000700">
    <property type="entry name" value="PAS-assoc_C"/>
</dbReference>
<dbReference type="PROSITE" id="PS50110">
    <property type="entry name" value="RESPONSE_REGULATORY"/>
    <property type="match status" value="1"/>
</dbReference>
<protein>
    <recommendedName>
        <fullName evidence="2">histidine kinase</fullName>
        <ecNumber evidence="2">2.7.13.3</ecNumber>
    </recommendedName>
</protein>
<dbReference type="EMBL" id="BMER01000001">
    <property type="protein sequence ID" value="GGG79355.1"/>
    <property type="molecule type" value="Genomic_DNA"/>
</dbReference>
<dbReference type="Proteomes" id="UP000660862">
    <property type="component" value="Unassembled WGS sequence"/>
</dbReference>
<dbReference type="SUPFAM" id="SSF55785">
    <property type="entry name" value="PYP-like sensor domain (PAS domain)"/>
    <property type="match status" value="3"/>
</dbReference>
<dbReference type="SUPFAM" id="SSF52172">
    <property type="entry name" value="CheY-like"/>
    <property type="match status" value="1"/>
</dbReference>
<dbReference type="PROSITE" id="PS50109">
    <property type="entry name" value="HIS_KIN"/>
    <property type="match status" value="1"/>
</dbReference>
<feature type="domain" description="Response regulatory" evidence="8">
    <location>
        <begin position="668"/>
        <end position="782"/>
    </location>
</feature>
<keyword evidence="3 6" id="KW-0597">Phosphoprotein</keyword>
<evidence type="ECO:0000259" key="9">
    <source>
        <dbReference type="PROSITE" id="PS50113"/>
    </source>
</evidence>
<dbReference type="SMART" id="SM00448">
    <property type="entry name" value="REC"/>
    <property type="match status" value="1"/>
</dbReference>
<dbReference type="InterPro" id="IPR035965">
    <property type="entry name" value="PAS-like_dom_sf"/>
</dbReference>
<dbReference type="EC" id="2.7.13.3" evidence="2"/>
<dbReference type="InterPro" id="IPR001610">
    <property type="entry name" value="PAC"/>
</dbReference>
<dbReference type="InterPro" id="IPR004358">
    <property type="entry name" value="Sig_transdc_His_kin-like_C"/>
</dbReference>
<dbReference type="GO" id="GO:0006355">
    <property type="term" value="P:regulation of DNA-templated transcription"/>
    <property type="evidence" value="ECO:0007669"/>
    <property type="project" value="InterPro"/>
</dbReference>
<dbReference type="GO" id="GO:0000155">
    <property type="term" value="F:phosphorelay sensor kinase activity"/>
    <property type="evidence" value="ECO:0007669"/>
    <property type="project" value="InterPro"/>
</dbReference>
<reference evidence="10" key="1">
    <citation type="journal article" date="2014" name="Int. J. Syst. Evol. Microbiol.">
        <title>Complete genome sequence of Corynebacterium casei LMG S-19264T (=DSM 44701T), isolated from a smear-ripened cheese.</title>
        <authorList>
            <consortium name="US DOE Joint Genome Institute (JGI-PGF)"/>
            <person name="Walter F."/>
            <person name="Albersmeier A."/>
            <person name="Kalinowski J."/>
            <person name="Ruckert C."/>
        </authorList>
    </citation>
    <scope>NUCLEOTIDE SEQUENCE</scope>
    <source>
        <strain evidence="10">CGMCC 1.12195</strain>
    </source>
</reference>
<evidence type="ECO:0000256" key="3">
    <source>
        <dbReference type="ARBA" id="ARBA00022553"/>
    </source>
</evidence>
<organism evidence="10 11">
    <name type="scientific">Parapedobacter pyrenivorans</name>
    <dbReference type="NCBI Taxonomy" id="1305674"/>
    <lineage>
        <taxon>Bacteria</taxon>
        <taxon>Pseudomonadati</taxon>
        <taxon>Bacteroidota</taxon>
        <taxon>Sphingobacteriia</taxon>
        <taxon>Sphingobacteriales</taxon>
        <taxon>Sphingobacteriaceae</taxon>
        <taxon>Parapedobacter</taxon>
    </lineage>
</organism>
<dbReference type="InterPro" id="IPR001789">
    <property type="entry name" value="Sig_transdc_resp-reg_receiver"/>
</dbReference>
<feature type="modified residue" description="4-aspartylphosphate" evidence="6">
    <location>
        <position position="717"/>
    </location>
</feature>
<evidence type="ECO:0000256" key="5">
    <source>
        <dbReference type="ARBA" id="ARBA00022777"/>
    </source>
</evidence>
<evidence type="ECO:0000256" key="2">
    <source>
        <dbReference type="ARBA" id="ARBA00012438"/>
    </source>
</evidence>
<evidence type="ECO:0000259" key="7">
    <source>
        <dbReference type="PROSITE" id="PS50109"/>
    </source>
</evidence>
<dbReference type="CDD" id="cd00082">
    <property type="entry name" value="HisKA"/>
    <property type="match status" value="1"/>
</dbReference>
<dbReference type="Pfam" id="PF08447">
    <property type="entry name" value="PAS_3"/>
    <property type="match status" value="1"/>
</dbReference>
<dbReference type="SMART" id="SM00388">
    <property type="entry name" value="HisKA"/>
    <property type="match status" value="1"/>
</dbReference>
<evidence type="ECO:0000313" key="11">
    <source>
        <dbReference type="Proteomes" id="UP000660862"/>
    </source>
</evidence>
<dbReference type="Pfam" id="PF00512">
    <property type="entry name" value="HisKA"/>
    <property type="match status" value="1"/>
</dbReference>
<dbReference type="InterPro" id="IPR000014">
    <property type="entry name" value="PAS"/>
</dbReference>
<feature type="domain" description="PAC" evidence="9">
    <location>
        <begin position="352"/>
        <end position="403"/>
    </location>
</feature>